<evidence type="ECO:0000313" key="13">
    <source>
        <dbReference type="Proteomes" id="UP001139365"/>
    </source>
</evidence>
<evidence type="ECO:0000256" key="6">
    <source>
        <dbReference type="ARBA" id="ARBA00022842"/>
    </source>
</evidence>
<feature type="binding site" evidence="10">
    <location>
        <position position="43"/>
    </location>
    <ligand>
        <name>Mg(2+)</name>
        <dbReference type="ChEBI" id="CHEBI:18420"/>
    </ligand>
</feature>
<dbReference type="EMBL" id="JALEMU010000062">
    <property type="protein sequence ID" value="MCI5755412.1"/>
    <property type="molecule type" value="Genomic_DNA"/>
</dbReference>
<comment type="cofactor">
    <cofactor evidence="10">
        <name>Mg(2+)</name>
        <dbReference type="ChEBI" id="CHEBI:18420"/>
    </cofactor>
    <text evidence="10">Binds 1 Mg(2+) ion per subunit.</text>
</comment>
<dbReference type="GO" id="GO:0046872">
    <property type="term" value="F:metal ion binding"/>
    <property type="evidence" value="ECO:0007669"/>
    <property type="project" value="UniProtKB-KW"/>
</dbReference>
<feature type="binding site" evidence="10">
    <location>
        <begin position="7"/>
        <end position="12"/>
    </location>
    <ligand>
        <name>substrate</name>
    </ligand>
</feature>
<evidence type="ECO:0000313" key="12">
    <source>
        <dbReference type="EMBL" id="MCI5755412.1"/>
    </source>
</evidence>
<evidence type="ECO:0000256" key="4">
    <source>
        <dbReference type="ARBA" id="ARBA00022741"/>
    </source>
</evidence>
<reference evidence="12 13" key="1">
    <citation type="submission" date="2022-03" db="EMBL/GenBank/DDBJ databases">
        <title>Metagenome-assembled genomes from swine fecal metagenomes.</title>
        <authorList>
            <person name="Holman D.B."/>
            <person name="Kommadath A."/>
        </authorList>
    </citation>
    <scope>NUCLEOTIDE SEQUENCE [LARGE SCALE GENOMIC DNA]</scope>
    <source>
        <strain evidence="12">SUG147</strain>
    </source>
</reference>
<comment type="catalytic activity">
    <reaction evidence="9 10">
        <text>XTP + H2O = XMP + diphosphate + H(+)</text>
        <dbReference type="Rhea" id="RHEA:28610"/>
        <dbReference type="ChEBI" id="CHEBI:15377"/>
        <dbReference type="ChEBI" id="CHEBI:15378"/>
        <dbReference type="ChEBI" id="CHEBI:33019"/>
        <dbReference type="ChEBI" id="CHEBI:57464"/>
        <dbReference type="ChEBI" id="CHEBI:61314"/>
        <dbReference type="EC" id="3.6.1.66"/>
    </reaction>
</comment>
<dbReference type="NCBIfam" id="NF011397">
    <property type="entry name" value="PRK14822.1"/>
    <property type="match status" value="1"/>
</dbReference>
<evidence type="ECO:0000256" key="8">
    <source>
        <dbReference type="ARBA" id="ARBA00051875"/>
    </source>
</evidence>
<dbReference type="PANTHER" id="PTHR11067">
    <property type="entry name" value="INOSINE TRIPHOSPHATE PYROPHOSPHATASE/HAM1 PROTEIN"/>
    <property type="match status" value="1"/>
</dbReference>
<evidence type="ECO:0000256" key="5">
    <source>
        <dbReference type="ARBA" id="ARBA00022801"/>
    </source>
</evidence>
<comment type="subunit">
    <text evidence="2 10">Homodimer.</text>
</comment>
<dbReference type="HAMAP" id="MF_01405">
    <property type="entry name" value="Non_canon_purine_NTPase"/>
    <property type="match status" value="1"/>
</dbReference>
<evidence type="ECO:0000256" key="10">
    <source>
        <dbReference type="HAMAP-Rule" id="MF_01405"/>
    </source>
</evidence>
<dbReference type="GO" id="GO:0036222">
    <property type="term" value="F:XTP diphosphatase activity"/>
    <property type="evidence" value="ECO:0007669"/>
    <property type="project" value="UniProtKB-UniRule"/>
</dbReference>
<comment type="similarity">
    <text evidence="1 10 11">Belongs to the HAM1 NTPase family.</text>
</comment>
<protein>
    <recommendedName>
        <fullName evidence="10">dITP/XTP pyrophosphatase</fullName>
        <ecNumber evidence="10">3.6.1.66</ecNumber>
    </recommendedName>
    <alternativeName>
        <fullName evidence="10">Non-canonical purine NTP pyrophosphatase</fullName>
    </alternativeName>
    <alternativeName>
        <fullName evidence="10">Non-standard purine NTP pyrophosphatase</fullName>
    </alternativeName>
    <alternativeName>
        <fullName evidence="10">Nucleoside-triphosphate diphosphatase</fullName>
    </alternativeName>
    <alternativeName>
        <fullName evidence="10">Nucleoside-triphosphate pyrophosphatase</fullName>
        <shortName evidence="10">NTPase</shortName>
    </alternativeName>
</protein>
<dbReference type="FunFam" id="3.90.950.10:FF:000001">
    <property type="entry name" value="dITP/XTP pyrophosphatase"/>
    <property type="match status" value="1"/>
</dbReference>
<sequence>MEIVLASRNAHKIKEIGAVLGRCGLDGIKLLSLDDIGFTGEIDETGATFAENAVIKASVPASMGYVSIADDSGLEVEYLDGEPGVYSARYAGEPCNDDNNNRKLLEKLDGVPKEKRGAKFVSVIAFVCPSDHSLDFTVRGECPGEILTAGRGYDGFGYDPLFYLPELGKTYAEITTEEKNAVSHRGKAMRLFAERLLEMKR</sequence>
<dbReference type="PANTHER" id="PTHR11067:SF9">
    <property type="entry name" value="INOSINE TRIPHOSPHATE PYROPHOSPHATASE"/>
    <property type="match status" value="1"/>
</dbReference>
<dbReference type="GO" id="GO:0036220">
    <property type="term" value="F:ITP diphosphatase activity"/>
    <property type="evidence" value="ECO:0007669"/>
    <property type="project" value="UniProtKB-UniRule"/>
</dbReference>
<keyword evidence="4 10" id="KW-0547">Nucleotide-binding</keyword>
<keyword evidence="6 10" id="KW-0460">Magnesium</keyword>
<feature type="binding site" evidence="10">
    <location>
        <begin position="184"/>
        <end position="185"/>
    </location>
    <ligand>
        <name>substrate</name>
    </ligand>
</feature>
<dbReference type="InterPro" id="IPR020922">
    <property type="entry name" value="dITP/XTP_pyrophosphatase"/>
</dbReference>
<dbReference type="InterPro" id="IPR029001">
    <property type="entry name" value="ITPase-like_fam"/>
</dbReference>
<comment type="catalytic activity">
    <reaction evidence="10">
        <text>ITP + H2O = IMP + diphosphate + H(+)</text>
        <dbReference type="Rhea" id="RHEA:29399"/>
        <dbReference type="ChEBI" id="CHEBI:15377"/>
        <dbReference type="ChEBI" id="CHEBI:15378"/>
        <dbReference type="ChEBI" id="CHEBI:33019"/>
        <dbReference type="ChEBI" id="CHEBI:58053"/>
        <dbReference type="ChEBI" id="CHEBI:61402"/>
        <dbReference type="EC" id="3.6.1.66"/>
    </reaction>
</comment>
<dbReference type="NCBIfam" id="TIGR00042">
    <property type="entry name" value="RdgB/HAM1 family non-canonical purine NTP pyrophosphatase"/>
    <property type="match status" value="1"/>
</dbReference>
<dbReference type="GO" id="GO:0005829">
    <property type="term" value="C:cytosol"/>
    <property type="evidence" value="ECO:0007669"/>
    <property type="project" value="TreeGrafter"/>
</dbReference>
<feature type="binding site" evidence="10">
    <location>
        <position position="71"/>
    </location>
    <ligand>
        <name>Mg(2+)</name>
        <dbReference type="ChEBI" id="CHEBI:18420"/>
    </ligand>
</feature>
<dbReference type="GO" id="GO:0009117">
    <property type="term" value="P:nucleotide metabolic process"/>
    <property type="evidence" value="ECO:0007669"/>
    <property type="project" value="UniProtKB-KW"/>
</dbReference>
<feature type="binding site" evidence="10">
    <location>
        <begin position="156"/>
        <end position="159"/>
    </location>
    <ligand>
        <name>substrate</name>
    </ligand>
</feature>
<comment type="function">
    <text evidence="10">Pyrophosphatase that catalyzes the hydrolysis of nucleoside triphosphates to their monophosphate derivatives, with a high preference for the non-canonical purine nucleotides XTP (xanthosine triphosphate), dITP (deoxyinosine triphosphate) and ITP. Seems to function as a house-cleaning enzyme that removes non-canonical purine nucleotides from the nucleotide pool, thus preventing their incorporation into DNA/RNA and avoiding chromosomal lesions.</text>
</comment>
<dbReference type="Pfam" id="PF01725">
    <property type="entry name" value="Ham1p_like"/>
    <property type="match status" value="1"/>
</dbReference>
<proteinExistence type="inferred from homology"/>
<dbReference type="Proteomes" id="UP001139365">
    <property type="component" value="Unassembled WGS sequence"/>
</dbReference>
<gene>
    <name evidence="12" type="ORF">MR241_03870</name>
</gene>
<dbReference type="InterPro" id="IPR002637">
    <property type="entry name" value="RdgB/HAM1"/>
</dbReference>
<feature type="binding site" evidence="10">
    <location>
        <position position="179"/>
    </location>
    <ligand>
        <name>substrate</name>
    </ligand>
</feature>
<evidence type="ECO:0000256" key="2">
    <source>
        <dbReference type="ARBA" id="ARBA00011738"/>
    </source>
</evidence>
<dbReference type="EC" id="3.6.1.66" evidence="10"/>
<keyword evidence="3 10" id="KW-0479">Metal-binding</keyword>
<feature type="active site" description="Proton acceptor" evidence="10">
    <location>
        <position position="71"/>
    </location>
</feature>
<feature type="binding site" evidence="10">
    <location>
        <position position="72"/>
    </location>
    <ligand>
        <name>substrate</name>
    </ligand>
</feature>
<name>A0AAE3FG55_9BACT</name>
<keyword evidence="5 10" id="KW-0378">Hydrolase</keyword>
<dbReference type="SUPFAM" id="SSF52972">
    <property type="entry name" value="ITPase-like"/>
    <property type="match status" value="1"/>
</dbReference>
<accession>A0AAE3FG55</accession>
<evidence type="ECO:0000256" key="3">
    <source>
        <dbReference type="ARBA" id="ARBA00022723"/>
    </source>
</evidence>
<comment type="catalytic activity">
    <reaction evidence="8 10">
        <text>dITP + H2O = dIMP + diphosphate + H(+)</text>
        <dbReference type="Rhea" id="RHEA:28342"/>
        <dbReference type="ChEBI" id="CHEBI:15377"/>
        <dbReference type="ChEBI" id="CHEBI:15378"/>
        <dbReference type="ChEBI" id="CHEBI:33019"/>
        <dbReference type="ChEBI" id="CHEBI:61194"/>
        <dbReference type="ChEBI" id="CHEBI:61382"/>
        <dbReference type="EC" id="3.6.1.66"/>
    </reaction>
</comment>
<evidence type="ECO:0000256" key="9">
    <source>
        <dbReference type="ARBA" id="ARBA00052017"/>
    </source>
</evidence>
<dbReference type="CDD" id="cd00515">
    <property type="entry name" value="HAM1"/>
    <property type="match status" value="1"/>
</dbReference>
<dbReference type="Gene3D" id="3.90.950.10">
    <property type="match status" value="1"/>
</dbReference>
<evidence type="ECO:0000256" key="11">
    <source>
        <dbReference type="RuleBase" id="RU003781"/>
    </source>
</evidence>
<evidence type="ECO:0000256" key="7">
    <source>
        <dbReference type="ARBA" id="ARBA00023080"/>
    </source>
</evidence>
<dbReference type="GO" id="GO:0017111">
    <property type="term" value="F:ribonucleoside triphosphate phosphatase activity"/>
    <property type="evidence" value="ECO:0007669"/>
    <property type="project" value="InterPro"/>
</dbReference>
<evidence type="ECO:0000256" key="1">
    <source>
        <dbReference type="ARBA" id="ARBA00008023"/>
    </source>
</evidence>
<comment type="caution">
    <text evidence="12">The sequence shown here is derived from an EMBL/GenBank/DDBJ whole genome shotgun (WGS) entry which is preliminary data.</text>
</comment>
<dbReference type="GO" id="GO:0009146">
    <property type="term" value="P:purine nucleoside triphosphate catabolic process"/>
    <property type="evidence" value="ECO:0007669"/>
    <property type="project" value="UniProtKB-UniRule"/>
</dbReference>
<keyword evidence="7 10" id="KW-0546">Nucleotide metabolism</keyword>
<dbReference type="GO" id="GO:0000166">
    <property type="term" value="F:nucleotide binding"/>
    <property type="evidence" value="ECO:0007669"/>
    <property type="project" value="UniProtKB-KW"/>
</dbReference>
<dbReference type="AlphaFoldDB" id="A0AAE3FG55"/>
<organism evidence="12 13">
    <name type="scientific">Candidatus Colimorpha enterica</name>
    <dbReference type="NCBI Taxonomy" id="3083063"/>
    <lineage>
        <taxon>Bacteria</taxon>
        <taxon>Pseudomonadati</taxon>
        <taxon>Bacteroidota</taxon>
        <taxon>Bacteroidia</taxon>
        <taxon>Bacteroidales</taxon>
        <taxon>Candidatus Colimorpha</taxon>
    </lineage>
</organism>
<dbReference type="GO" id="GO:0035870">
    <property type="term" value="F:dITP diphosphatase activity"/>
    <property type="evidence" value="ECO:0007669"/>
    <property type="project" value="UniProtKB-UniRule"/>
</dbReference>